<dbReference type="Gene3D" id="3.40.30.10">
    <property type="entry name" value="Glutaredoxin"/>
    <property type="match status" value="1"/>
</dbReference>
<dbReference type="Pfam" id="PF13899">
    <property type="entry name" value="Thioredoxin_7"/>
    <property type="match status" value="1"/>
</dbReference>
<comment type="caution">
    <text evidence="4">The sequence shown here is derived from an EMBL/GenBank/DDBJ whole genome shotgun (WGS) entry which is preliminary data.</text>
</comment>
<evidence type="ECO:0000259" key="3">
    <source>
        <dbReference type="PROSITE" id="PS51352"/>
    </source>
</evidence>
<dbReference type="InterPro" id="IPR013766">
    <property type="entry name" value="Thioredoxin_domain"/>
</dbReference>
<evidence type="ECO:0000256" key="2">
    <source>
        <dbReference type="SAM" id="SignalP"/>
    </source>
</evidence>
<gene>
    <name evidence="4" type="ORF">BTO14_06645</name>
</gene>
<organism evidence="4 5">
    <name type="scientific">Polaribacter butkevichii</name>
    <dbReference type="NCBI Taxonomy" id="218490"/>
    <lineage>
        <taxon>Bacteria</taxon>
        <taxon>Pseudomonadati</taxon>
        <taxon>Bacteroidota</taxon>
        <taxon>Flavobacteriia</taxon>
        <taxon>Flavobacteriales</taxon>
        <taxon>Flavobacteriaceae</taxon>
    </lineage>
</organism>
<dbReference type="AlphaFoldDB" id="A0A2P6CDG0"/>
<dbReference type="InterPro" id="IPR036249">
    <property type="entry name" value="Thioredoxin-like_sf"/>
</dbReference>
<evidence type="ECO:0000313" key="5">
    <source>
        <dbReference type="Proteomes" id="UP000247345"/>
    </source>
</evidence>
<dbReference type="PROSITE" id="PS00194">
    <property type="entry name" value="THIOREDOXIN_1"/>
    <property type="match status" value="1"/>
</dbReference>
<feature type="chain" id="PRO_5015152902" description="Thioredoxin domain-containing protein" evidence="2">
    <location>
        <begin position="23"/>
        <end position="174"/>
    </location>
</feature>
<feature type="signal peptide" evidence="2">
    <location>
        <begin position="1"/>
        <end position="22"/>
    </location>
</feature>
<sequence>MKIKLITLFITTVFAFSLQTSAQESTDVLLKNAQAIAKKEGKAIFIKFEASWCGWCRKMTKDMKAANTKKFFEDNYVMVPVVVKETKGKEHLENPGSTALLKQYKGDTAGLPFWVILDADLKVITNSYDANGQNLGGPGTPEEVKVFINKIKKSAKKVTANDVENITNQFVMKK</sequence>
<dbReference type="InterPro" id="IPR017937">
    <property type="entry name" value="Thioredoxin_CS"/>
</dbReference>
<reference evidence="4 5" key="1">
    <citation type="submission" date="2016-12" db="EMBL/GenBank/DDBJ databases">
        <title>Trade-off between light-utilization and light-protection in marine flavobacteria.</title>
        <authorList>
            <person name="Kumagai Y."/>
            <person name="Yoshizawa S."/>
            <person name="Kogure K."/>
            <person name="Iwasaki W."/>
        </authorList>
    </citation>
    <scope>NUCLEOTIDE SEQUENCE [LARGE SCALE GENOMIC DNA]</scope>
    <source>
        <strain evidence="4 5">KCTC 12100</strain>
    </source>
</reference>
<accession>A0A2P6CDG0</accession>
<feature type="domain" description="Thioredoxin" evidence="3">
    <location>
        <begin position="7"/>
        <end position="153"/>
    </location>
</feature>
<dbReference type="EMBL" id="MSCK01000001">
    <property type="protein sequence ID" value="PQJ72952.1"/>
    <property type="molecule type" value="Genomic_DNA"/>
</dbReference>
<proteinExistence type="predicted"/>
<dbReference type="RefSeq" id="WP_105048619.1">
    <property type="nucleotide sequence ID" value="NZ_CP150661.1"/>
</dbReference>
<evidence type="ECO:0000256" key="1">
    <source>
        <dbReference type="ARBA" id="ARBA00023284"/>
    </source>
</evidence>
<dbReference type="SUPFAM" id="SSF52833">
    <property type="entry name" value="Thioredoxin-like"/>
    <property type="match status" value="1"/>
</dbReference>
<dbReference type="Proteomes" id="UP000247345">
    <property type="component" value="Unassembled WGS sequence"/>
</dbReference>
<dbReference type="OrthoDB" id="120730at2"/>
<keyword evidence="2" id="KW-0732">Signal</keyword>
<name>A0A2P6CDG0_9FLAO</name>
<keyword evidence="5" id="KW-1185">Reference proteome</keyword>
<evidence type="ECO:0000313" key="4">
    <source>
        <dbReference type="EMBL" id="PQJ72952.1"/>
    </source>
</evidence>
<keyword evidence="1" id="KW-0676">Redox-active center</keyword>
<dbReference type="PROSITE" id="PS51352">
    <property type="entry name" value="THIOREDOXIN_2"/>
    <property type="match status" value="1"/>
</dbReference>
<protein>
    <recommendedName>
        <fullName evidence="3">Thioredoxin domain-containing protein</fullName>
    </recommendedName>
</protein>